<comment type="caution">
    <text evidence="2">The sequence shown here is derived from an EMBL/GenBank/DDBJ whole genome shotgun (WGS) entry which is preliminary data.</text>
</comment>
<evidence type="ECO:0000313" key="2">
    <source>
        <dbReference type="EMBL" id="KAJ1106754.1"/>
    </source>
</evidence>
<sequence length="123" mass="13787">MPRNKPQSTKVSDFFSPAKGEAPMSQGAGNKALTKDDFLASLRPFKAELREELTAELRSALEALQSGVTGHLTSLQAGVESVGTSTLDLETQVLELKQQKMERRQQCWVYRKKMETMAVRCRR</sequence>
<name>A0AAV7MUD0_PLEWA</name>
<feature type="region of interest" description="Disordered" evidence="1">
    <location>
        <begin position="1"/>
        <end position="33"/>
    </location>
</feature>
<gene>
    <name evidence="2" type="ORF">NDU88_004154</name>
</gene>
<feature type="compositionally biased region" description="Polar residues" evidence="1">
    <location>
        <begin position="1"/>
        <end position="11"/>
    </location>
</feature>
<reference evidence="2" key="1">
    <citation type="journal article" date="2022" name="bioRxiv">
        <title>Sequencing and chromosome-scale assembly of the giantPleurodeles waltlgenome.</title>
        <authorList>
            <person name="Brown T."/>
            <person name="Elewa A."/>
            <person name="Iarovenko S."/>
            <person name="Subramanian E."/>
            <person name="Araus A.J."/>
            <person name="Petzold A."/>
            <person name="Susuki M."/>
            <person name="Suzuki K.-i.T."/>
            <person name="Hayashi T."/>
            <person name="Toyoda A."/>
            <person name="Oliveira C."/>
            <person name="Osipova E."/>
            <person name="Leigh N.D."/>
            <person name="Simon A."/>
            <person name="Yun M.H."/>
        </authorList>
    </citation>
    <scope>NUCLEOTIDE SEQUENCE</scope>
    <source>
        <strain evidence="2">20211129_DDA</strain>
        <tissue evidence="2">Liver</tissue>
    </source>
</reference>
<evidence type="ECO:0000313" key="3">
    <source>
        <dbReference type="Proteomes" id="UP001066276"/>
    </source>
</evidence>
<evidence type="ECO:0000256" key="1">
    <source>
        <dbReference type="SAM" id="MobiDB-lite"/>
    </source>
</evidence>
<organism evidence="2 3">
    <name type="scientific">Pleurodeles waltl</name>
    <name type="common">Iberian ribbed newt</name>
    <dbReference type="NCBI Taxonomy" id="8319"/>
    <lineage>
        <taxon>Eukaryota</taxon>
        <taxon>Metazoa</taxon>
        <taxon>Chordata</taxon>
        <taxon>Craniata</taxon>
        <taxon>Vertebrata</taxon>
        <taxon>Euteleostomi</taxon>
        <taxon>Amphibia</taxon>
        <taxon>Batrachia</taxon>
        <taxon>Caudata</taxon>
        <taxon>Salamandroidea</taxon>
        <taxon>Salamandridae</taxon>
        <taxon>Pleurodelinae</taxon>
        <taxon>Pleurodeles</taxon>
    </lineage>
</organism>
<proteinExistence type="predicted"/>
<dbReference type="AlphaFoldDB" id="A0AAV7MUD0"/>
<dbReference type="EMBL" id="JANPWB010000013">
    <property type="protein sequence ID" value="KAJ1106754.1"/>
    <property type="molecule type" value="Genomic_DNA"/>
</dbReference>
<protein>
    <submittedName>
        <fullName evidence="2">Uncharacterized protein</fullName>
    </submittedName>
</protein>
<accession>A0AAV7MUD0</accession>
<dbReference type="Proteomes" id="UP001066276">
    <property type="component" value="Chromosome 9"/>
</dbReference>
<keyword evidence="3" id="KW-1185">Reference proteome</keyword>